<dbReference type="VEuPathDB" id="FungiDB:DNF11_0231"/>
<evidence type="ECO:0000313" key="4">
    <source>
        <dbReference type="Proteomes" id="UP000269793"/>
    </source>
</evidence>
<evidence type="ECO:0000259" key="2">
    <source>
        <dbReference type="Pfam" id="PF04194"/>
    </source>
</evidence>
<dbReference type="Proteomes" id="UP000269793">
    <property type="component" value="Chromosome I"/>
</dbReference>
<gene>
    <name evidence="3" type="ORF">DNF11_0231</name>
</gene>
<evidence type="ECO:0000256" key="1">
    <source>
        <dbReference type="SAM" id="MobiDB-lite"/>
    </source>
</evidence>
<dbReference type="STRING" id="425264.A0A3G2RZG7"/>
<dbReference type="PANTHER" id="PTHR47524">
    <property type="entry name" value="20S RRNA ACCUMULATION PROTEIN 4"/>
    <property type="match status" value="1"/>
</dbReference>
<proteinExistence type="predicted"/>
<feature type="domain" description="Programmed cell death protein 2 C-terminal" evidence="2">
    <location>
        <begin position="312"/>
        <end position="463"/>
    </location>
</feature>
<name>A0A3G2RZG7_MALR7</name>
<accession>A0A3G2RZG7</accession>
<feature type="compositionally biased region" description="Polar residues" evidence="1">
    <location>
        <begin position="183"/>
        <end position="193"/>
    </location>
</feature>
<sequence length="469" mass="52409">MLRTLATKPETSHAARDYEAGDTDVPQYMPPYDDDDSDFEEDVYSNVQLGLADGPLEEDDESNPLVSRIGGRPAWLPLQPSKLPPASEVQCAYCKEPMQLLIQIFAPLEDSAYDRNLFVWGCARPQCQRKGNGCIKAVRMLKHNARWAAKLAKREAQKRAREERVRAEKEAEEERLRKERETNPFSMKNSGGSNLFGASLFDEPAAPEKQDADAVQDEDDDDDDDDDYNEEERLAEEMTIKASLDEQHKQLQDHWAHSASHYTAPLYLNTIPEPEPEPKAVPAAPQKLPSHVSSLGSGDTEEYEKMVIEGMDHVFERFTRRLGSEARQVVRYEYGGAPLAFTGAGALFQQLWPNGVHGDYDASAVPPCPQCGAPRVFELQLMPNLANLLRVEHLSDLTHDDGRQDAEARRQAEVASVLGLKNNASLSDMRTGIAWSTAMIFVCSRDCCLDATEGYAVEWVGLQHESTDL</sequence>
<dbReference type="GO" id="GO:0005737">
    <property type="term" value="C:cytoplasm"/>
    <property type="evidence" value="ECO:0007669"/>
    <property type="project" value="InterPro"/>
</dbReference>
<dbReference type="EMBL" id="CP033148">
    <property type="protein sequence ID" value="AYO41181.1"/>
    <property type="molecule type" value="Genomic_DNA"/>
</dbReference>
<protein>
    <submittedName>
        <fullName evidence="3">Putative 20S rRNA accumulation protein 4</fullName>
    </submittedName>
</protein>
<organism evidence="3 4">
    <name type="scientific">Malassezia restricta (strain ATCC 96810 / NBRC 103918 / CBS 7877)</name>
    <name type="common">Seborrheic dermatitis infection agent</name>
    <dbReference type="NCBI Taxonomy" id="425264"/>
    <lineage>
        <taxon>Eukaryota</taxon>
        <taxon>Fungi</taxon>
        <taxon>Dikarya</taxon>
        <taxon>Basidiomycota</taxon>
        <taxon>Ustilaginomycotina</taxon>
        <taxon>Malasseziomycetes</taxon>
        <taxon>Malasseziales</taxon>
        <taxon>Malasseziaceae</taxon>
        <taxon>Malassezia</taxon>
    </lineage>
</organism>
<feature type="region of interest" description="Disordered" evidence="1">
    <location>
        <begin position="277"/>
        <end position="298"/>
    </location>
</feature>
<dbReference type="Pfam" id="PF04194">
    <property type="entry name" value="PDCD2_C"/>
    <property type="match status" value="1"/>
</dbReference>
<dbReference type="OrthoDB" id="443682at2759"/>
<feature type="compositionally biased region" description="Basic and acidic residues" evidence="1">
    <location>
        <begin position="10"/>
        <end position="19"/>
    </location>
</feature>
<dbReference type="AlphaFoldDB" id="A0A3G2RZG7"/>
<evidence type="ECO:0000313" key="3">
    <source>
        <dbReference type="EMBL" id="AYO41181.1"/>
    </source>
</evidence>
<dbReference type="PANTHER" id="PTHR47524:SF1">
    <property type="entry name" value="20S RRNA ACCUMULATION PROTEIN 4"/>
    <property type="match status" value="1"/>
</dbReference>
<feature type="compositionally biased region" description="Acidic residues" evidence="1">
    <location>
        <begin position="214"/>
        <end position="228"/>
    </location>
</feature>
<feature type="compositionally biased region" description="Basic and acidic residues" evidence="1">
    <location>
        <begin position="152"/>
        <end position="182"/>
    </location>
</feature>
<dbReference type="InterPro" id="IPR007320">
    <property type="entry name" value="PDCD2_C"/>
</dbReference>
<reference evidence="3 4" key="1">
    <citation type="submission" date="2018-10" db="EMBL/GenBank/DDBJ databases">
        <title>Complete genome sequence of Malassezia restricta CBS 7877.</title>
        <authorList>
            <person name="Morand S.C."/>
            <person name="Bertignac M."/>
            <person name="Iltis A."/>
            <person name="Kolder I."/>
            <person name="Pirovano W."/>
            <person name="Jourdain R."/>
            <person name="Clavaud C."/>
        </authorList>
    </citation>
    <scope>NUCLEOTIDE SEQUENCE [LARGE SCALE GENOMIC DNA]</scope>
    <source>
        <strain evidence="3 4">CBS 7877</strain>
    </source>
</reference>
<feature type="region of interest" description="Disordered" evidence="1">
    <location>
        <begin position="152"/>
        <end position="228"/>
    </location>
</feature>
<dbReference type="GO" id="GO:0030490">
    <property type="term" value="P:maturation of SSU-rRNA"/>
    <property type="evidence" value="ECO:0007669"/>
    <property type="project" value="TreeGrafter"/>
</dbReference>
<feature type="region of interest" description="Disordered" evidence="1">
    <location>
        <begin position="1"/>
        <end position="39"/>
    </location>
</feature>
<keyword evidence="4" id="KW-1185">Reference proteome</keyword>